<protein>
    <recommendedName>
        <fullName evidence="4">Lipoprotein</fullName>
    </recommendedName>
</protein>
<accession>A0ABY9WT79</accession>
<dbReference type="Proteomes" id="UP001611383">
    <property type="component" value="Chromosome"/>
</dbReference>
<feature type="compositionally biased region" description="Basic and acidic residues" evidence="1">
    <location>
        <begin position="24"/>
        <end position="37"/>
    </location>
</feature>
<proteinExistence type="predicted"/>
<dbReference type="PROSITE" id="PS51257">
    <property type="entry name" value="PROKAR_LIPOPROTEIN"/>
    <property type="match status" value="1"/>
</dbReference>
<evidence type="ECO:0008006" key="4">
    <source>
        <dbReference type="Google" id="ProtNLM"/>
    </source>
</evidence>
<dbReference type="Gene3D" id="3.90.930.1">
    <property type="match status" value="1"/>
</dbReference>
<dbReference type="RefSeq" id="WP_395823963.1">
    <property type="nucleotide sequence ID" value="NZ_CP043494.1"/>
</dbReference>
<feature type="region of interest" description="Disordered" evidence="1">
    <location>
        <begin position="24"/>
        <end position="65"/>
    </location>
</feature>
<gene>
    <name evidence="2" type="ORF">F0U60_24835</name>
</gene>
<evidence type="ECO:0000313" key="3">
    <source>
        <dbReference type="Proteomes" id="UP001611383"/>
    </source>
</evidence>
<feature type="compositionally biased region" description="Basic and acidic residues" evidence="1">
    <location>
        <begin position="51"/>
        <end position="63"/>
    </location>
</feature>
<feature type="region of interest" description="Disordered" evidence="1">
    <location>
        <begin position="183"/>
        <end position="203"/>
    </location>
</feature>
<evidence type="ECO:0000256" key="1">
    <source>
        <dbReference type="SAM" id="MobiDB-lite"/>
    </source>
</evidence>
<dbReference type="EMBL" id="CP043494">
    <property type="protein sequence ID" value="WNG46994.1"/>
    <property type="molecule type" value="Genomic_DNA"/>
</dbReference>
<sequence length="203" mass="23510">MPSMSKWVVGLALVGLCGCASDKVAQKSEEAQEREQAAPESIQPPQASNEKVTKKDTNTDQKPDVWVYTVEEQRADGQGRDRMVRKEMDINWDGRVDITTYYDAREEREREAMDLDYDGKVDSVFFYEKNVNVRRERDLNGDGRVDSWSYYEKGKLARTERDSNGDGRVDYWEYWENDQVDRIGEDLDGDGNVDKWSRNTPAE</sequence>
<name>A0ABY9WT79_9BACT</name>
<reference evidence="2 3" key="1">
    <citation type="submission" date="2019-08" db="EMBL/GenBank/DDBJ databases">
        <title>Archangium and Cystobacter genomes.</title>
        <authorList>
            <person name="Chen I.-C.K."/>
            <person name="Wielgoss S."/>
        </authorList>
    </citation>
    <scope>NUCLEOTIDE SEQUENCE [LARGE SCALE GENOMIC DNA]</scope>
    <source>
        <strain evidence="2 3">Cbm 6</strain>
    </source>
</reference>
<organism evidence="2 3">
    <name type="scientific">Archangium minus</name>
    <dbReference type="NCBI Taxonomy" id="83450"/>
    <lineage>
        <taxon>Bacteria</taxon>
        <taxon>Pseudomonadati</taxon>
        <taxon>Myxococcota</taxon>
        <taxon>Myxococcia</taxon>
        <taxon>Myxococcales</taxon>
        <taxon>Cystobacterineae</taxon>
        <taxon>Archangiaceae</taxon>
        <taxon>Archangium</taxon>
    </lineage>
</organism>
<keyword evidence="3" id="KW-1185">Reference proteome</keyword>
<evidence type="ECO:0000313" key="2">
    <source>
        <dbReference type="EMBL" id="WNG46994.1"/>
    </source>
</evidence>